<organism evidence="3 4">
    <name type="scientific">Rhipicephalus sanguineus</name>
    <name type="common">Brown dog tick</name>
    <name type="synonym">Ixodes sanguineus</name>
    <dbReference type="NCBI Taxonomy" id="34632"/>
    <lineage>
        <taxon>Eukaryota</taxon>
        <taxon>Metazoa</taxon>
        <taxon>Ecdysozoa</taxon>
        <taxon>Arthropoda</taxon>
        <taxon>Chelicerata</taxon>
        <taxon>Arachnida</taxon>
        <taxon>Acari</taxon>
        <taxon>Parasitiformes</taxon>
        <taxon>Ixodida</taxon>
        <taxon>Ixodoidea</taxon>
        <taxon>Ixodidae</taxon>
        <taxon>Rhipicephalinae</taxon>
        <taxon>Rhipicephalus</taxon>
        <taxon>Rhipicephalus</taxon>
    </lineage>
</organism>
<evidence type="ECO:0000313" key="4">
    <source>
        <dbReference type="Proteomes" id="UP000821837"/>
    </source>
</evidence>
<feature type="compositionally biased region" description="Polar residues" evidence="2">
    <location>
        <begin position="152"/>
        <end position="168"/>
    </location>
</feature>
<feature type="coiled-coil region" evidence="1">
    <location>
        <begin position="210"/>
        <end position="275"/>
    </location>
</feature>
<evidence type="ECO:0000313" key="3">
    <source>
        <dbReference type="EMBL" id="KAH7969750.1"/>
    </source>
</evidence>
<dbReference type="VEuPathDB" id="VectorBase:RSAN_052615"/>
<dbReference type="PANTHER" id="PTHR37558:SF1">
    <property type="entry name" value="HTH CENPB-TYPE DOMAIN-CONTAINING PROTEIN"/>
    <property type="match status" value="1"/>
</dbReference>
<gene>
    <name evidence="3" type="ORF">HPB52_021718</name>
</gene>
<reference evidence="3" key="2">
    <citation type="submission" date="2021-09" db="EMBL/GenBank/DDBJ databases">
        <authorList>
            <person name="Jia N."/>
            <person name="Wang J."/>
            <person name="Shi W."/>
            <person name="Du L."/>
            <person name="Sun Y."/>
            <person name="Zhan W."/>
            <person name="Jiang J."/>
            <person name="Wang Q."/>
            <person name="Zhang B."/>
            <person name="Ji P."/>
            <person name="Sakyi L.B."/>
            <person name="Cui X."/>
            <person name="Yuan T."/>
            <person name="Jiang B."/>
            <person name="Yang W."/>
            <person name="Lam T.T.-Y."/>
            <person name="Chang Q."/>
            <person name="Ding S."/>
            <person name="Wang X."/>
            <person name="Zhu J."/>
            <person name="Ruan X."/>
            <person name="Zhao L."/>
            <person name="Wei J."/>
            <person name="Que T."/>
            <person name="Du C."/>
            <person name="Cheng J."/>
            <person name="Dai P."/>
            <person name="Han X."/>
            <person name="Huang E."/>
            <person name="Gao Y."/>
            <person name="Liu J."/>
            <person name="Shao H."/>
            <person name="Ye R."/>
            <person name="Li L."/>
            <person name="Wei W."/>
            <person name="Wang X."/>
            <person name="Wang C."/>
            <person name="Huo Q."/>
            <person name="Li W."/>
            <person name="Guo W."/>
            <person name="Chen H."/>
            <person name="Chen S."/>
            <person name="Zhou L."/>
            <person name="Zhou L."/>
            <person name="Ni X."/>
            <person name="Tian J."/>
            <person name="Zhou Y."/>
            <person name="Sheng Y."/>
            <person name="Liu T."/>
            <person name="Pan Y."/>
            <person name="Xia L."/>
            <person name="Li J."/>
            <person name="Zhao F."/>
            <person name="Cao W."/>
        </authorList>
    </citation>
    <scope>NUCLEOTIDE SEQUENCE</scope>
    <source>
        <strain evidence="3">Rsan-2018</strain>
        <tissue evidence="3">Larvae</tissue>
    </source>
</reference>
<dbReference type="AlphaFoldDB" id="A0A9D4T353"/>
<evidence type="ECO:0000256" key="2">
    <source>
        <dbReference type="SAM" id="MobiDB-lite"/>
    </source>
</evidence>
<reference evidence="3" key="1">
    <citation type="journal article" date="2020" name="Cell">
        <title>Large-Scale Comparative Analyses of Tick Genomes Elucidate Their Genetic Diversity and Vector Capacities.</title>
        <authorList>
            <consortium name="Tick Genome and Microbiome Consortium (TIGMIC)"/>
            <person name="Jia N."/>
            <person name="Wang J."/>
            <person name="Shi W."/>
            <person name="Du L."/>
            <person name="Sun Y."/>
            <person name="Zhan W."/>
            <person name="Jiang J.F."/>
            <person name="Wang Q."/>
            <person name="Zhang B."/>
            <person name="Ji P."/>
            <person name="Bell-Sakyi L."/>
            <person name="Cui X.M."/>
            <person name="Yuan T.T."/>
            <person name="Jiang B.G."/>
            <person name="Yang W.F."/>
            <person name="Lam T.T."/>
            <person name="Chang Q.C."/>
            <person name="Ding S.J."/>
            <person name="Wang X.J."/>
            <person name="Zhu J.G."/>
            <person name="Ruan X.D."/>
            <person name="Zhao L."/>
            <person name="Wei J.T."/>
            <person name="Ye R.Z."/>
            <person name="Que T.C."/>
            <person name="Du C.H."/>
            <person name="Zhou Y.H."/>
            <person name="Cheng J.X."/>
            <person name="Dai P.F."/>
            <person name="Guo W.B."/>
            <person name="Han X.H."/>
            <person name="Huang E.J."/>
            <person name="Li L.F."/>
            <person name="Wei W."/>
            <person name="Gao Y.C."/>
            <person name="Liu J.Z."/>
            <person name="Shao H.Z."/>
            <person name="Wang X."/>
            <person name="Wang C.C."/>
            <person name="Yang T.C."/>
            <person name="Huo Q.B."/>
            <person name="Li W."/>
            <person name="Chen H.Y."/>
            <person name="Chen S.E."/>
            <person name="Zhou L.G."/>
            <person name="Ni X.B."/>
            <person name="Tian J.H."/>
            <person name="Sheng Y."/>
            <person name="Liu T."/>
            <person name="Pan Y.S."/>
            <person name="Xia L.Y."/>
            <person name="Li J."/>
            <person name="Zhao F."/>
            <person name="Cao W.C."/>
        </authorList>
    </citation>
    <scope>NUCLEOTIDE SEQUENCE</scope>
    <source>
        <strain evidence="3">Rsan-2018</strain>
    </source>
</reference>
<evidence type="ECO:0000256" key="1">
    <source>
        <dbReference type="SAM" id="Coils"/>
    </source>
</evidence>
<proteinExistence type="predicted"/>
<protein>
    <submittedName>
        <fullName evidence="3">Uncharacterized protein</fullName>
    </submittedName>
</protein>
<sequence>MAASKASTGRLYFSIAYDLALLREVNAHNPFQDPSRWEGIVKNMNFALGKVFSARALRERLDLLLAQFIANDRASLRKSGTEEEYEEKERLLQEICSLAKDFGYKVKSRKAQSSAEPLSADASCDDASQSAADLLERIVQGTDIAATPGPSDETTTTANNPRQEASTNADDRPDTEGAAQVVPRRRRAQAATASADYEFIEKRWKHERALKEKEHALEMERLAVEKLRIERKQQRSEKRHALKRERTERELQLREREMEIRERQLQAQLDEASQREQLSRFHKATQDAILKIVETICEKLAK</sequence>
<dbReference type="PANTHER" id="PTHR37558">
    <property type="entry name" value="HTH CENPB-TYPE DOMAIN-CONTAINING PROTEIN"/>
    <property type="match status" value="1"/>
</dbReference>
<accession>A0A9D4T353</accession>
<dbReference type="Proteomes" id="UP000821837">
    <property type="component" value="Unassembled WGS sequence"/>
</dbReference>
<comment type="caution">
    <text evidence="3">The sequence shown here is derived from an EMBL/GenBank/DDBJ whole genome shotgun (WGS) entry which is preliminary data.</text>
</comment>
<name>A0A9D4T353_RHISA</name>
<dbReference type="EMBL" id="JABSTV010001248">
    <property type="protein sequence ID" value="KAH7969750.1"/>
    <property type="molecule type" value="Genomic_DNA"/>
</dbReference>
<feature type="region of interest" description="Disordered" evidence="2">
    <location>
        <begin position="142"/>
        <end position="188"/>
    </location>
</feature>
<keyword evidence="1" id="KW-0175">Coiled coil</keyword>
<keyword evidence="4" id="KW-1185">Reference proteome</keyword>